<reference evidence="5 6" key="1">
    <citation type="submission" date="2016-10" db="EMBL/GenBank/DDBJ databases">
        <authorList>
            <person name="de Groot N.N."/>
        </authorList>
    </citation>
    <scope>NUCLEOTIDE SEQUENCE [LARGE SCALE GENOMIC DNA]</scope>
    <source>
        <strain evidence="5 6">DSM 12272</strain>
    </source>
</reference>
<dbReference type="InterPro" id="IPR004559">
    <property type="entry name" value="HemW-like"/>
</dbReference>
<dbReference type="SFLD" id="SFLDS00029">
    <property type="entry name" value="Radical_SAM"/>
    <property type="match status" value="1"/>
</dbReference>
<comment type="similarity">
    <text evidence="1">Belongs to the anaerobic coproporphyrinogen-III oxidase family. HemW subfamily.</text>
</comment>
<dbReference type="NCBIfam" id="TIGR00539">
    <property type="entry name" value="hemN_rel"/>
    <property type="match status" value="1"/>
</dbReference>
<dbReference type="GO" id="GO:0051539">
    <property type="term" value="F:4 iron, 4 sulfur cluster binding"/>
    <property type="evidence" value="ECO:0007669"/>
    <property type="project" value="UniProtKB-UniRule"/>
</dbReference>
<dbReference type="InterPro" id="IPR023404">
    <property type="entry name" value="rSAM_horseshoe"/>
</dbReference>
<evidence type="ECO:0000256" key="1">
    <source>
        <dbReference type="ARBA" id="ARBA00006100"/>
    </source>
</evidence>
<dbReference type="PANTHER" id="PTHR13932:SF5">
    <property type="entry name" value="RADICAL S-ADENOSYL METHIONINE DOMAIN-CONTAINING PROTEIN 1, MITOCHONDRIAL"/>
    <property type="match status" value="1"/>
</dbReference>
<evidence type="ECO:0000256" key="3">
    <source>
        <dbReference type="RuleBase" id="RU364116"/>
    </source>
</evidence>
<evidence type="ECO:0000313" key="5">
    <source>
        <dbReference type="EMBL" id="SDP58112.1"/>
    </source>
</evidence>
<dbReference type="GO" id="GO:0006779">
    <property type="term" value="P:porphyrin-containing compound biosynthetic process"/>
    <property type="evidence" value="ECO:0007669"/>
    <property type="project" value="InterPro"/>
</dbReference>
<keyword evidence="3" id="KW-0963">Cytoplasm</keyword>
<dbReference type="SFLD" id="SFLDF00562">
    <property type="entry name" value="HemN-like__clustered_with_heat"/>
    <property type="match status" value="1"/>
</dbReference>
<dbReference type="Gene3D" id="3.80.30.20">
    <property type="entry name" value="tm_1862 like domain"/>
    <property type="match status" value="1"/>
</dbReference>
<keyword evidence="6" id="KW-1185">Reference proteome</keyword>
<dbReference type="GO" id="GO:0004109">
    <property type="term" value="F:coproporphyrinogen oxidase activity"/>
    <property type="evidence" value="ECO:0007669"/>
    <property type="project" value="InterPro"/>
</dbReference>
<keyword evidence="3" id="KW-0949">S-adenosyl-L-methionine</keyword>
<keyword evidence="3" id="KW-0411">Iron-sulfur</keyword>
<keyword evidence="3" id="KW-0004">4Fe-4S</keyword>
<dbReference type="InterPro" id="IPR007197">
    <property type="entry name" value="rSAM"/>
</dbReference>
<dbReference type="RefSeq" id="WP_089970687.1">
    <property type="nucleotide sequence ID" value="NZ_FNJM01000008.1"/>
</dbReference>
<dbReference type="Pfam" id="PF06969">
    <property type="entry name" value="HemN_C"/>
    <property type="match status" value="1"/>
</dbReference>
<evidence type="ECO:0000256" key="2">
    <source>
        <dbReference type="ARBA" id="ARBA00017228"/>
    </source>
</evidence>
<comment type="function">
    <text evidence="3">Probably acts as a heme chaperone, transferring heme to an unknown acceptor. Binds one molecule of heme per monomer, possibly covalently. Binds 1 [4Fe-4S] cluster. The cluster is coordinated with 3 cysteines and an exchangeable S-adenosyl-L-methionine.</text>
</comment>
<dbReference type="InterPro" id="IPR010723">
    <property type="entry name" value="HemN_C"/>
</dbReference>
<keyword evidence="3" id="KW-0408">Iron</keyword>
<feature type="domain" description="Radical SAM core" evidence="4">
    <location>
        <begin position="4"/>
        <end position="236"/>
    </location>
</feature>
<dbReference type="SFLD" id="SFLDG01082">
    <property type="entry name" value="B12-binding_domain_containing"/>
    <property type="match status" value="1"/>
</dbReference>
<dbReference type="SMART" id="SM00729">
    <property type="entry name" value="Elp3"/>
    <property type="match status" value="1"/>
</dbReference>
<dbReference type="PANTHER" id="PTHR13932">
    <property type="entry name" value="COPROPORPHYRINIGEN III OXIDASE"/>
    <property type="match status" value="1"/>
</dbReference>
<dbReference type="GO" id="GO:0046872">
    <property type="term" value="F:metal ion binding"/>
    <property type="evidence" value="ECO:0007669"/>
    <property type="project" value="UniProtKB-UniRule"/>
</dbReference>
<dbReference type="OrthoDB" id="9808022at2"/>
<dbReference type="InterPro" id="IPR034505">
    <property type="entry name" value="Coproporphyrinogen-III_oxidase"/>
</dbReference>
<keyword evidence="3" id="KW-0479">Metal-binding</keyword>
<dbReference type="PROSITE" id="PS51918">
    <property type="entry name" value="RADICAL_SAM"/>
    <property type="match status" value="1"/>
</dbReference>
<keyword evidence="3" id="KW-0143">Chaperone</keyword>
<dbReference type="SFLD" id="SFLDG01065">
    <property type="entry name" value="anaerobic_coproporphyrinogen-I"/>
    <property type="match status" value="1"/>
</dbReference>
<comment type="subcellular location">
    <subcellularLocation>
        <location evidence="3">Cytoplasm</location>
    </subcellularLocation>
</comment>
<dbReference type="Proteomes" id="UP000198597">
    <property type="component" value="Unassembled WGS sequence"/>
</dbReference>
<dbReference type="GO" id="GO:0005737">
    <property type="term" value="C:cytoplasm"/>
    <property type="evidence" value="ECO:0007669"/>
    <property type="project" value="UniProtKB-SubCell"/>
</dbReference>
<dbReference type="InterPro" id="IPR058240">
    <property type="entry name" value="rSAM_sf"/>
</dbReference>
<dbReference type="CDD" id="cd01335">
    <property type="entry name" value="Radical_SAM"/>
    <property type="match status" value="1"/>
</dbReference>
<organism evidence="5 6">
    <name type="scientific">Clostridium gasigenes</name>
    <dbReference type="NCBI Taxonomy" id="94869"/>
    <lineage>
        <taxon>Bacteria</taxon>
        <taxon>Bacillati</taxon>
        <taxon>Bacillota</taxon>
        <taxon>Clostridia</taxon>
        <taxon>Eubacteriales</taxon>
        <taxon>Clostridiaceae</taxon>
        <taxon>Clostridium</taxon>
    </lineage>
</organism>
<dbReference type="SUPFAM" id="SSF102114">
    <property type="entry name" value="Radical SAM enzymes"/>
    <property type="match status" value="1"/>
</dbReference>
<protein>
    <recommendedName>
        <fullName evidence="2 3">Heme chaperone HemW</fullName>
    </recommendedName>
</protein>
<accession>A0A1H0TVH6</accession>
<dbReference type="AlphaFoldDB" id="A0A1H0TVH6"/>
<dbReference type="InterPro" id="IPR006638">
    <property type="entry name" value="Elp3/MiaA/NifB-like_rSAM"/>
</dbReference>
<dbReference type="Pfam" id="PF04055">
    <property type="entry name" value="Radical_SAM"/>
    <property type="match status" value="1"/>
</dbReference>
<name>A0A1H0TVH6_9CLOT</name>
<proteinExistence type="inferred from homology"/>
<dbReference type="SFLD" id="SFLDF00288">
    <property type="entry name" value="HemN-like__clustered_with_nucl"/>
    <property type="match status" value="1"/>
</dbReference>
<sequence length="382" mass="44492">MNIIKENKEISLYVHVPFCKQKCFYCDFPSYAALESLMEDYVEALCTEIEEKASGYLIKSIFIGGGTPSYLETHQIRKVLNCISRLNLMENMEFSMECNPGTLEGEKLIAMFEGGVNRISMGLQAVQDGLLKDIGRIHTFKQFEKNFKLARKIGFKNINIDLMFGLPHQKVSQWRETLETIAKINPEHISAYSLIIEEGTCFYKMWNEDKLILPSEDDEREMYEITKGVLKEYGYNQYEISNYSKEGYECEHNKVYWRCMPYLGVGSSSSSFMDNYRFKNINNIKKYIENISLKSSVEEERRQNSKEDNIEEFMFMGLRLLEGIDKNEFKARFGINITSIYKDIIDKNILCCLMGEKNNKVFLTEKGIELSNKVMSEFILDK</sequence>
<dbReference type="EMBL" id="FNJM01000008">
    <property type="protein sequence ID" value="SDP58112.1"/>
    <property type="molecule type" value="Genomic_DNA"/>
</dbReference>
<keyword evidence="3" id="KW-0349">Heme</keyword>
<evidence type="ECO:0000259" key="4">
    <source>
        <dbReference type="PROSITE" id="PS51918"/>
    </source>
</evidence>
<evidence type="ECO:0000313" key="6">
    <source>
        <dbReference type="Proteomes" id="UP000198597"/>
    </source>
</evidence>
<dbReference type="STRING" id="94869.SAMN04488529_10885"/>
<gene>
    <name evidence="5" type="ORF">SAMN04488529_10885</name>
</gene>